<comment type="caution">
    <text evidence="7">The sequence shown here is derived from an EMBL/GenBank/DDBJ whole genome shotgun (WGS) entry which is preliminary data.</text>
</comment>
<dbReference type="InterPro" id="IPR013324">
    <property type="entry name" value="RNA_pol_sigma_r3/r4-like"/>
</dbReference>
<accession>A0AA43XIC4</accession>
<keyword evidence="3" id="KW-0731">Sigma factor</keyword>
<dbReference type="PANTHER" id="PTHR43133">
    <property type="entry name" value="RNA POLYMERASE ECF-TYPE SIGMA FACTO"/>
    <property type="match status" value="1"/>
</dbReference>
<dbReference type="InterPro" id="IPR014284">
    <property type="entry name" value="RNA_pol_sigma-70_dom"/>
</dbReference>
<dbReference type="CDD" id="cd06171">
    <property type="entry name" value="Sigma70_r4"/>
    <property type="match status" value="1"/>
</dbReference>
<dbReference type="AlphaFoldDB" id="A0AA43XIC4"/>
<proteinExistence type="inferred from homology"/>
<dbReference type="InterPro" id="IPR036388">
    <property type="entry name" value="WH-like_DNA-bd_sf"/>
</dbReference>
<dbReference type="Gene3D" id="1.10.10.10">
    <property type="entry name" value="Winged helix-like DNA-binding domain superfamily/Winged helix DNA-binding domain"/>
    <property type="match status" value="1"/>
</dbReference>
<dbReference type="NCBIfam" id="NF007216">
    <property type="entry name" value="PRK09638.1"/>
    <property type="match status" value="1"/>
</dbReference>
<dbReference type="InterPro" id="IPR007627">
    <property type="entry name" value="RNA_pol_sigma70_r2"/>
</dbReference>
<feature type="domain" description="RNA polymerase sigma factor 70 region 4 type 2" evidence="6">
    <location>
        <begin position="121"/>
        <end position="168"/>
    </location>
</feature>
<gene>
    <name evidence="7" type="primary">sigY</name>
    <name evidence="7" type="ORF">ISALK_02610</name>
</gene>
<dbReference type="InterPro" id="IPR039425">
    <property type="entry name" value="RNA_pol_sigma-70-like"/>
</dbReference>
<dbReference type="InterPro" id="IPR013325">
    <property type="entry name" value="RNA_pol_sigma_r2"/>
</dbReference>
<dbReference type="Gene3D" id="1.10.1740.10">
    <property type="match status" value="1"/>
</dbReference>
<dbReference type="Pfam" id="PF08281">
    <property type="entry name" value="Sigma70_r4_2"/>
    <property type="match status" value="1"/>
</dbReference>
<dbReference type="PANTHER" id="PTHR43133:SF60">
    <property type="entry name" value="RNA POLYMERASE SIGMA FACTOR SIGV"/>
    <property type="match status" value="1"/>
</dbReference>
<name>A0AA43XIC4_9CLOT</name>
<reference evidence="7 8" key="1">
    <citation type="submission" date="2019-04" db="EMBL/GenBank/DDBJ databases">
        <title>Isachenkonia alkalipeptolytica gen. nov. sp. nov. a new anaerobic, alkiliphilic organothrophic bacterium capable to reduce synthesized ferrihydrite isolated from a soda lake.</title>
        <authorList>
            <person name="Toshchakov S.V."/>
            <person name="Zavarzina D.G."/>
            <person name="Zhilina T.N."/>
            <person name="Kostrikina N.A."/>
            <person name="Kublanov I.V."/>
        </authorList>
    </citation>
    <scope>NUCLEOTIDE SEQUENCE [LARGE SCALE GENOMIC DNA]</scope>
    <source>
        <strain evidence="7 8">Z-1701</strain>
    </source>
</reference>
<sequence length="185" mass="21616">MTERELIKKAQAGHNSALNQLLLDNYSILKGYLIKLTLQKELAEDLTQETLLKAVTKIQDYEPRGKFSTWLIVIGKNLYFDYLRKNKNLRNYEEYDSVEKNRVGNQEASAEDHVISGLTFEKMRETLGTLSREKRSVFILKHYYGYSYKEIAEIEQCPIGTIRSRLHNSIEDIRRVMEEEGLDGF</sequence>
<keyword evidence="4" id="KW-0804">Transcription</keyword>
<organism evidence="7 8">
    <name type="scientific">Isachenkonia alkalipeptolytica</name>
    <dbReference type="NCBI Taxonomy" id="2565777"/>
    <lineage>
        <taxon>Bacteria</taxon>
        <taxon>Bacillati</taxon>
        <taxon>Bacillota</taxon>
        <taxon>Clostridia</taxon>
        <taxon>Eubacteriales</taxon>
        <taxon>Clostridiaceae</taxon>
        <taxon>Isachenkonia</taxon>
    </lineage>
</organism>
<dbReference type="EMBL" id="SUMG01000002">
    <property type="protein sequence ID" value="NBG87385.1"/>
    <property type="molecule type" value="Genomic_DNA"/>
</dbReference>
<evidence type="ECO:0000259" key="5">
    <source>
        <dbReference type="Pfam" id="PF04542"/>
    </source>
</evidence>
<dbReference type="SUPFAM" id="SSF88659">
    <property type="entry name" value="Sigma3 and sigma4 domains of RNA polymerase sigma factors"/>
    <property type="match status" value="1"/>
</dbReference>
<dbReference type="SUPFAM" id="SSF88946">
    <property type="entry name" value="Sigma2 domain of RNA polymerase sigma factors"/>
    <property type="match status" value="1"/>
</dbReference>
<evidence type="ECO:0000256" key="4">
    <source>
        <dbReference type="ARBA" id="ARBA00023163"/>
    </source>
</evidence>
<dbReference type="GO" id="GO:0003677">
    <property type="term" value="F:DNA binding"/>
    <property type="evidence" value="ECO:0007669"/>
    <property type="project" value="InterPro"/>
</dbReference>
<dbReference type="Proteomes" id="UP000449710">
    <property type="component" value="Unassembled WGS sequence"/>
</dbReference>
<evidence type="ECO:0000313" key="7">
    <source>
        <dbReference type="EMBL" id="NBG87385.1"/>
    </source>
</evidence>
<evidence type="ECO:0000313" key="8">
    <source>
        <dbReference type="Proteomes" id="UP000449710"/>
    </source>
</evidence>
<dbReference type="Pfam" id="PF04542">
    <property type="entry name" value="Sigma70_r2"/>
    <property type="match status" value="1"/>
</dbReference>
<evidence type="ECO:0000259" key="6">
    <source>
        <dbReference type="Pfam" id="PF08281"/>
    </source>
</evidence>
<feature type="domain" description="RNA polymerase sigma-70 region 2" evidence="5">
    <location>
        <begin position="25"/>
        <end position="87"/>
    </location>
</feature>
<comment type="similarity">
    <text evidence="1">Belongs to the sigma-70 factor family. ECF subfamily.</text>
</comment>
<evidence type="ECO:0000256" key="2">
    <source>
        <dbReference type="ARBA" id="ARBA00023015"/>
    </source>
</evidence>
<dbReference type="GO" id="GO:0016987">
    <property type="term" value="F:sigma factor activity"/>
    <property type="evidence" value="ECO:0007669"/>
    <property type="project" value="UniProtKB-KW"/>
</dbReference>
<keyword evidence="8" id="KW-1185">Reference proteome</keyword>
<dbReference type="GO" id="GO:0006352">
    <property type="term" value="P:DNA-templated transcription initiation"/>
    <property type="evidence" value="ECO:0007669"/>
    <property type="project" value="InterPro"/>
</dbReference>
<dbReference type="InterPro" id="IPR013249">
    <property type="entry name" value="RNA_pol_sigma70_r4_t2"/>
</dbReference>
<evidence type="ECO:0000256" key="1">
    <source>
        <dbReference type="ARBA" id="ARBA00010641"/>
    </source>
</evidence>
<keyword evidence="2" id="KW-0805">Transcription regulation</keyword>
<evidence type="ECO:0000256" key="3">
    <source>
        <dbReference type="ARBA" id="ARBA00023082"/>
    </source>
</evidence>
<dbReference type="RefSeq" id="WP_160718738.1">
    <property type="nucleotide sequence ID" value="NZ_SUMG01000002.1"/>
</dbReference>
<dbReference type="NCBIfam" id="TIGR02937">
    <property type="entry name" value="sigma70-ECF"/>
    <property type="match status" value="1"/>
</dbReference>
<protein>
    <submittedName>
        <fullName evidence="7">RNA polymerase sigma factor SigY</fullName>
    </submittedName>
</protein>